<dbReference type="STRING" id="306540.SAMN05421839_101212"/>
<protein>
    <submittedName>
        <fullName evidence="3">Uncharacterized protein</fullName>
    </submittedName>
</protein>
<dbReference type="AlphaFoldDB" id="A0A1I5L5T4"/>
<sequence>MERLTSKLFNENQMSSAIIFFEVVVFYTLIIDVKIDVKKILIILFFTVIFWILNSTKITKK</sequence>
<dbReference type="Proteomes" id="UP000321547">
    <property type="component" value="Unassembled WGS sequence"/>
</dbReference>
<keyword evidence="1" id="KW-0472">Membrane</keyword>
<dbReference type="EMBL" id="BJWI01000001">
    <property type="protein sequence ID" value="GEM00665.1"/>
    <property type="molecule type" value="Genomic_DNA"/>
</dbReference>
<name>A0A1I5L5T4_9BACI</name>
<keyword evidence="1" id="KW-0812">Transmembrane</keyword>
<evidence type="ECO:0000313" key="2">
    <source>
        <dbReference type="EMBL" id="GEM00665.1"/>
    </source>
</evidence>
<evidence type="ECO:0000313" key="5">
    <source>
        <dbReference type="Proteomes" id="UP000321547"/>
    </source>
</evidence>
<dbReference type="Proteomes" id="UP000242243">
    <property type="component" value="Unassembled WGS sequence"/>
</dbReference>
<dbReference type="RefSeq" id="WP_089829475.1">
    <property type="nucleotide sequence ID" value="NZ_BJWI01000001.1"/>
</dbReference>
<reference evidence="2 5" key="2">
    <citation type="submission" date="2019-07" db="EMBL/GenBank/DDBJ databases">
        <title>Whole genome shotgun sequence of Halolactibacillus halophilus NBRC 100868.</title>
        <authorList>
            <person name="Hosoyama A."/>
            <person name="Uohara A."/>
            <person name="Ohji S."/>
            <person name="Ichikawa N."/>
        </authorList>
    </citation>
    <scope>NUCLEOTIDE SEQUENCE [LARGE SCALE GENOMIC DNA]</scope>
    <source>
        <strain evidence="2 5">NBRC 100868</strain>
    </source>
</reference>
<feature type="transmembrane region" description="Helical" evidence="1">
    <location>
        <begin position="37"/>
        <end position="53"/>
    </location>
</feature>
<accession>A0A1I5L5T4</accession>
<keyword evidence="5" id="KW-1185">Reference proteome</keyword>
<evidence type="ECO:0000313" key="3">
    <source>
        <dbReference type="EMBL" id="SFO92553.1"/>
    </source>
</evidence>
<reference evidence="3 4" key="1">
    <citation type="submission" date="2016-10" db="EMBL/GenBank/DDBJ databases">
        <authorList>
            <person name="de Groot N.N."/>
        </authorList>
    </citation>
    <scope>NUCLEOTIDE SEQUENCE [LARGE SCALE GENOMIC DNA]</scope>
    <source>
        <strain evidence="3 4">DSM 17073</strain>
    </source>
</reference>
<evidence type="ECO:0000313" key="4">
    <source>
        <dbReference type="Proteomes" id="UP000242243"/>
    </source>
</evidence>
<evidence type="ECO:0000256" key="1">
    <source>
        <dbReference type="SAM" id="Phobius"/>
    </source>
</evidence>
<feature type="transmembrane region" description="Helical" evidence="1">
    <location>
        <begin position="12"/>
        <end position="31"/>
    </location>
</feature>
<proteinExistence type="predicted"/>
<keyword evidence="1" id="KW-1133">Transmembrane helix</keyword>
<dbReference type="EMBL" id="FOXC01000001">
    <property type="protein sequence ID" value="SFO92553.1"/>
    <property type="molecule type" value="Genomic_DNA"/>
</dbReference>
<gene>
    <name evidence="2" type="ORF">HHA03_01970</name>
    <name evidence="3" type="ORF">SAMN05421839_101212</name>
</gene>
<organism evidence="3 4">
    <name type="scientific">Halolactibacillus halophilus</name>
    <dbReference type="NCBI Taxonomy" id="306540"/>
    <lineage>
        <taxon>Bacteria</taxon>
        <taxon>Bacillati</taxon>
        <taxon>Bacillota</taxon>
        <taxon>Bacilli</taxon>
        <taxon>Bacillales</taxon>
        <taxon>Bacillaceae</taxon>
        <taxon>Halolactibacillus</taxon>
    </lineage>
</organism>